<dbReference type="PANTHER" id="PTHR31389:SF4">
    <property type="entry name" value="LD39211P"/>
    <property type="match status" value="1"/>
</dbReference>
<dbReference type="Gene3D" id="3.90.550.10">
    <property type="entry name" value="Spore Coat Polysaccharide Biosynthesis Protein SpsA, Chain A"/>
    <property type="match status" value="1"/>
</dbReference>
<dbReference type="InterPro" id="IPR029044">
    <property type="entry name" value="Nucleotide-diphossugar_trans"/>
</dbReference>
<dbReference type="SUPFAM" id="SSF53448">
    <property type="entry name" value="Nucleotide-diphospho-sugar transferases"/>
    <property type="match status" value="1"/>
</dbReference>
<name>A0ABD2L1F8_9BILA</name>
<comment type="caution">
    <text evidence="1">The sequence shown here is derived from an EMBL/GenBank/DDBJ whole genome shotgun (WGS) entry which is preliminary data.</text>
</comment>
<dbReference type="Proteomes" id="UP001620626">
    <property type="component" value="Unassembled WGS sequence"/>
</dbReference>
<sequence length="275" mass="32401">MALLCAAEPDCMVPIGQTKACIYTATAPKLICHRQDQSLMEILRYNMEYRQQIEDPSFLTQLNPAHPRSSNRPLQSSGISGFFDLLRAANNHYYPYLRTVIASVKEIFGCQQKIIAYDLETVTKNKEWMNELDSVCNFEWRIFDFTQMVEGRVRHLKSFAWKFFVWAHVLLEYDTVVWLDTSVVFHKNDFKRFFEPMENGKIGTVQIPSFALHTMNMSTHPGMYEYLPMYQNFEPNRTYELIGTYKPIIKTDPPQFETNFVIMHKSEQTRQVMKW</sequence>
<dbReference type="PANTHER" id="PTHR31389">
    <property type="entry name" value="LD39211P"/>
    <property type="match status" value="1"/>
</dbReference>
<accession>A0ABD2L1F8</accession>
<protein>
    <recommendedName>
        <fullName evidence="3">Nucleotide-diphospho-sugar transferase domain-containing protein</fullName>
    </recommendedName>
</protein>
<reference evidence="1 2" key="1">
    <citation type="submission" date="2024-10" db="EMBL/GenBank/DDBJ databases">
        <authorList>
            <person name="Kim D."/>
        </authorList>
    </citation>
    <scope>NUCLEOTIDE SEQUENCE [LARGE SCALE GENOMIC DNA]</scope>
    <source>
        <strain evidence="1">BH-2024</strain>
    </source>
</reference>
<proteinExistence type="predicted"/>
<keyword evidence="2" id="KW-1185">Reference proteome</keyword>
<evidence type="ECO:0000313" key="2">
    <source>
        <dbReference type="Proteomes" id="UP001620626"/>
    </source>
</evidence>
<evidence type="ECO:0008006" key="3">
    <source>
        <dbReference type="Google" id="ProtNLM"/>
    </source>
</evidence>
<evidence type="ECO:0000313" key="1">
    <source>
        <dbReference type="EMBL" id="KAL3109050.1"/>
    </source>
</evidence>
<dbReference type="EMBL" id="JBICBT010000578">
    <property type="protein sequence ID" value="KAL3109050.1"/>
    <property type="molecule type" value="Genomic_DNA"/>
</dbReference>
<gene>
    <name evidence="1" type="ORF">niasHT_012612</name>
</gene>
<organism evidence="1 2">
    <name type="scientific">Heterodera trifolii</name>
    <dbReference type="NCBI Taxonomy" id="157864"/>
    <lineage>
        <taxon>Eukaryota</taxon>
        <taxon>Metazoa</taxon>
        <taxon>Ecdysozoa</taxon>
        <taxon>Nematoda</taxon>
        <taxon>Chromadorea</taxon>
        <taxon>Rhabditida</taxon>
        <taxon>Tylenchina</taxon>
        <taxon>Tylenchomorpha</taxon>
        <taxon>Tylenchoidea</taxon>
        <taxon>Heteroderidae</taxon>
        <taxon>Heteroderinae</taxon>
        <taxon>Heterodera</taxon>
    </lineage>
</organism>
<dbReference type="AlphaFoldDB" id="A0ABD2L1F8"/>